<keyword evidence="5" id="KW-0804">Transcription</keyword>
<dbReference type="PANTHER" id="PTHR43133:SF8">
    <property type="entry name" value="RNA POLYMERASE SIGMA FACTOR HI_1459-RELATED"/>
    <property type="match status" value="1"/>
</dbReference>
<keyword evidence="2" id="KW-0805">Transcription regulation</keyword>
<feature type="domain" description="RNA polymerase sigma factor 70 region 4 type 2" evidence="7">
    <location>
        <begin position="139"/>
        <end position="190"/>
    </location>
</feature>
<dbReference type="GO" id="GO:0003677">
    <property type="term" value="F:DNA binding"/>
    <property type="evidence" value="ECO:0007669"/>
    <property type="project" value="UniProtKB-KW"/>
</dbReference>
<feature type="region of interest" description="Disordered" evidence="6">
    <location>
        <begin position="280"/>
        <end position="312"/>
    </location>
</feature>
<feature type="region of interest" description="Disordered" evidence="6">
    <location>
        <begin position="1"/>
        <end position="47"/>
    </location>
</feature>
<accession>A0A117IW18</accession>
<dbReference type="InterPro" id="IPR013324">
    <property type="entry name" value="RNA_pol_sigma_r3/r4-like"/>
</dbReference>
<reference evidence="8 9" key="1">
    <citation type="submission" date="2015-11" db="EMBL/GenBank/DDBJ databases">
        <title>Genome-wide analysis reveals the secondary metabolome in Streptomyces kanasensis ZX01.</title>
        <authorList>
            <person name="Zhang G."/>
            <person name="Han L."/>
            <person name="Feng J."/>
            <person name="Zhang X."/>
        </authorList>
    </citation>
    <scope>NUCLEOTIDE SEQUENCE [LARGE SCALE GENOMIC DNA]</scope>
    <source>
        <strain evidence="8 9">ZX01</strain>
    </source>
</reference>
<dbReference type="RefSeq" id="WP_058942750.1">
    <property type="nucleotide sequence ID" value="NZ_LNSV01000034.1"/>
</dbReference>
<dbReference type="GO" id="GO:0016987">
    <property type="term" value="F:sigma factor activity"/>
    <property type="evidence" value="ECO:0007669"/>
    <property type="project" value="UniProtKB-KW"/>
</dbReference>
<dbReference type="InterPro" id="IPR013325">
    <property type="entry name" value="RNA_pol_sigma_r2"/>
</dbReference>
<proteinExistence type="inferred from homology"/>
<dbReference type="PANTHER" id="PTHR43133">
    <property type="entry name" value="RNA POLYMERASE ECF-TYPE SIGMA FACTO"/>
    <property type="match status" value="1"/>
</dbReference>
<dbReference type="Proteomes" id="UP000054011">
    <property type="component" value="Unassembled WGS sequence"/>
</dbReference>
<evidence type="ECO:0000256" key="6">
    <source>
        <dbReference type="SAM" id="MobiDB-lite"/>
    </source>
</evidence>
<dbReference type="InterPro" id="IPR013249">
    <property type="entry name" value="RNA_pol_sigma70_r4_t2"/>
</dbReference>
<dbReference type="STRING" id="936756.ATE80_15215"/>
<keyword evidence="3" id="KW-0731">Sigma factor</keyword>
<sequence length="312" mass="33343">MTQGTMSEAQATEPSEPAPTPQSATDPETATESGAASAATDPEAAAPATPVEAFDALYAYAAPHLAEQAYLLCGRRRLAREAVEVAFHRAWDRWPEVAVDRDPVGWVRAEAHQYALSPWHRFRPAHRHPDPATGKGRTRELRAALLELPPPYRRTLLLFDGLGMGLPEVAAETEASTPAAGHRLLHARAAVAARVPKLADAEALRTRMAELAAGRSATVLPTPHAVRAGGERRVRLWTRGTVALTALIVTATAFTLATAPTRYEPPLAPGEAVGGVPVLSGPQHLTPEDEELRARLQAEPMTGPPRLVPAPH</sequence>
<dbReference type="InterPro" id="IPR036388">
    <property type="entry name" value="WH-like_DNA-bd_sf"/>
</dbReference>
<comment type="similarity">
    <text evidence="1">Belongs to the sigma-70 factor family. ECF subfamily.</text>
</comment>
<evidence type="ECO:0000313" key="8">
    <source>
        <dbReference type="EMBL" id="KUH37983.1"/>
    </source>
</evidence>
<dbReference type="Pfam" id="PF08281">
    <property type="entry name" value="Sigma70_r4_2"/>
    <property type="match status" value="1"/>
</dbReference>
<dbReference type="SUPFAM" id="SSF88659">
    <property type="entry name" value="Sigma3 and sigma4 domains of RNA polymerase sigma factors"/>
    <property type="match status" value="1"/>
</dbReference>
<dbReference type="EMBL" id="LNSV01000034">
    <property type="protein sequence ID" value="KUH37983.1"/>
    <property type="molecule type" value="Genomic_DNA"/>
</dbReference>
<dbReference type="SUPFAM" id="SSF88946">
    <property type="entry name" value="Sigma2 domain of RNA polymerase sigma factors"/>
    <property type="match status" value="1"/>
</dbReference>
<dbReference type="InterPro" id="IPR039425">
    <property type="entry name" value="RNA_pol_sigma-70-like"/>
</dbReference>
<comment type="caution">
    <text evidence="8">The sequence shown here is derived from an EMBL/GenBank/DDBJ whole genome shotgun (WGS) entry which is preliminary data.</text>
</comment>
<feature type="compositionally biased region" description="Low complexity" evidence="6">
    <location>
        <begin position="28"/>
        <end position="47"/>
    </location>
</feature>
<evidence type="ECO:0000256" key="3">
    <source>
        <dbReference type="ARBA" id="ARBA00023082"/>
    </source>
</evidence>
<dbReference type="AlphaFoldDB" id="A0A117IW18"/>
<evidence type="ECO:0000256" key="4">
    <source>
        <dbReference type="ARBA" id="ARBA00023125"/>
    </source>
</evidence>
<dbReference type="Gene3D" id="1.10.10.10">
    <property type="entry name" value="Winged helix-like DNA-binding domain superfamily/Winged helix DNA-binding domain"/>
    <property type="match status" value="1"/>
</dbReference>
<protein>
    <recommendedName>
        <fullName evidence="7">RNA polymerase sigma factor 70 region 4 type 2 domain-containing protein</fullName>
    </recommendedName>
</protein>
<feature type="compositionally biased region" description="Polar residues" evidence="6">
    <location>
        <begin position="1"/>
        <end position="13"/>
    </location>
</feature>
<keyword evidence="4" id="KW-0238">DNA-binding</keyword>
<feature type="compositionally biased region" description="Pro residues" evidence="6">
    <location>
        <begin position="302"/>
        <end position="312"/>
    </location>
</feature>
<evidence type="ECO:0000259" key="7">
    <source>
        <dbReference type="Pfam" id="PF08281"/>
    </source>
</evidence>
<keyword evidence="9" id="KW-1185">Reference proteome</keyword>
<name>A0A117IW18_9ACTN</name>
<gene>
    <name evidence="8" type="ORF">ATE80_15215</name>
</gene>
<evidence type="ECO:0000313" key="9">
    <source>
        <dbReference type="Proteomes" id="UP000054011"/>
    </source>
</evidence>
<dbReference type="GO" id="GO:0006352">
    <property type="term" value="P:DNA-templated transcription initiation"/>
    <property type="evidence" value="ECO:0007669"/>
    <property type="project" value="InterPro"/>
</dbReference>
<evidence type="ECO:0000256" key="5">
    <source>
        <dbReference type="ARBA" id="ARBA00023163"/>
    </source>
</evidence>
<organism evidence="8 9">
    <name type="scientific">Streptomyces kanasensis</name>
    <dbReference type="NCBI Taxonomy" id="936756"/>
    <lineage>
        <taxon>Bacteria</taxon>
        <taxon>Bacillati</taxon>
        <taxon>Actinomycetota</taxon>
        <taxon>Actinomycetes</taxon>
        <taxon>Kitasatosporales</taxon>
        <taxon>Streptomycetaceae</taxon>
        <taxon>Streptomyces</taxon>
    </lineage>
</organism>
<evidence type="ECO:0000256" key="1">
    <source>
        <dbReference type="ARBA" id="ARBA00010641"/>
    </source>
</evidence>
<dbReference type="OrthoDB" id="3869980at2"/>
<evidence type="ECO:0000256" key="2">
    <source>
        <dbReference type="ARBA" id="ARBA00023015"/>
    </source>
</evidence>